<keyword evidence="1" id="KW-1133">Transmembrane helix</keyword>
<feature type="non-terminal residue" evidence="2">
    <location>
        <position position="1"/>
    </location>
</feature>
<feature type="transmembrane region" description="Helical" evidence="1">
    <location>
        <begin position="16"/>
        <end position="37"/>
    </location>
</feature>
<keyword evidence="3" id="KW-1185">Reference proteome</keyword>
<name>A0A371F220_MUCPR</name>
<accession>A0A371F220</accession>
<evidence type="ECO:0000313" key="2">
    <source>
        <dbReference type="EMBL" id="RDX72336.1"/>
    </source>
</evidence>
<dbReference type="AlphaFoldDB" id="A0A371F220"/>
<gene>
    <name evidence="2" type="ORF">CR513_48198</name>
</gene>
<evidence type="ECO:0000313" key="3">
    <source>
        <dbReference type="Proteomes" id="UP000257109"/>
    </source>
</evidence>
<evidence type="ECO:0000256" key="1">
    <source>
        <dbReference type="SAM" id="Phobius"/>
    </source>
</evidence>
<protein>
    <submittedName>
        <fullName evidence="2">Uncharacterized protein</fullName>
    </submittedName>
</protein>
<comment type="caution">
    <text evidence="2">The sequence shown here is derived from an EMBL/GenBank/DDBJ whole genome shotgun (WGS) entry which is preliminary data.</text>
</comment>
<dbReference type="EMBL" id="QJKJ01010950">
    <property type="protein sequence ID" value="RDX72336.1"/>
    <property type="molecule type" value="Genomic_DNA"/>
</dbReference>
<organism evidence="2 3">
    <name type="scientific">Mucuna pruriens</name>
    <name type="common">Velvet bean</name>
    <name type="synonym">Dolichos pruriens</name>
    <dbReference type="NCBI Taxonomy" id="157652"/>
    <lineage>
        <taxon>Eukaryota</taxon>
        <taxon>Viridiplantae</taxon>
        <taxon>Streptophyta</taxon>
        <taxon>Embryophyta</taxon>
        <taxon>Tracheophyta</taxon>
        <taxon>Spermatophyta</taxon>
        <taxon>Magnoliopsida</taxon>
        <taxon>eudicotyledons</taxon>
        <taxon>Gunneridae</taxon>
        <taxon>Pentapetalae</taxon>
        <taxon>rosids</taxon>
        <taxon>fabids</taxon>
        <taxon>Fabales</taxon>
        <taxon>Fabaceae</taxon>
        <taxon>Papilionoideae</taxon>
        <taxon>50 kb inversion clade</taxon>
        <taxon>NPAAA clade</taxon>
        <taxon>indigoferoid/millettioid clade</taxon>
        <taxon>Phaseoleae</taxon>
        <taxon>Mucuna</taxon>
    </lineage>
</organism>
<keyword evidence="1" id="KW-0812">Transmembrane</keyword>
<keyword evidence="1" id="KW-0472">Membrane</keyword>
<reference evidence="2" key="1">
    <citation type="submission" date="2018-05" db="EMBL/GenBank/DDBJ databases">
        <title>Draft genome of Mucuna pruriens seed.</title>
        <authorList>
            <person name="Nnadi N.E."/>
            <person name="Vos R."/>
            <person name="Hasami M.H."/>
            <person name="Devisetty U.K."/>
            <person name="Aguiy J.C."/>
        </authorList>
    </citation>
    <scope>NUCLEOTIDE SEQUENCE [LARGE SCALE GENOMIC DNA]</scope>
    <source>
        <strain evidence="2">JCA_2017</strain>
    </source>
</reference>
<sequence>MSRHVGTLLSDLTPQYLAIGGGTLQTTMAIVTAIRIIRKRNFGSLHPFDPKIEKNLNSIRKSKNMHVGYGSNSFSSIPETDHFEIKPNFADNPLFESEPIENNNRTLKELAMPNVLYQPWCIQYLRGPTQTFEGVPRGLLFDETVGDTKGLHKDKGVFVLLRWSSERLAIFADGYVQDMRRYKANFPREVLLSIQDSGHPKGDLRNPSTFEGNFA</sequence>
<proteinExistence type="predicted"/>
<dbReference type="Proteomes" id="UP000257109">
    <property type="component" value="Unassembled WGS sequence"/>
</dbReference>